<reference evidence="1 2" key="1">
    <citation type="submission" date="2018-08" db="EMBL/GenBank/DDBJ databases">
        <title>A genome reference for cultivated species of the human gut microbiota.</title>
        <authorList>
            <person name="Zou Y."/>
            <person name="Xue W."/>
            <person name="Luo G."/>
        </authorList>
    </citation>
    <scope>NUCLEOTIDE SEQUENCE [LARGE SCALE GENOMIC DNA]</scope>
    <source>
        <strain evidence="1 2">AF19-21</strain>
    </source>
</reference>
<proteinExistence type="predicted"/>
<name>A0A3E2WIR1_9FIRM</name>
<evidence type="ECO:0000313" key="2">
    <source>
        <dbReference type="Proteomes" id="UP000261111"/>
    </source>
</evidence>
<comment type="caution">
    <text evidence="1">The sequence shown here is derived from an EMBL/GenBank/DDBJ whole genome shotgun (WGS) entry which is preliminary data.</text>
</comment>
<organism evidence="1 2">
    <name type="scientific">Hungatella hathewayi</name>
    <dbReference type="NCBI Taxonomy" id="154046"/>
    <lineage>
        <taxon>Bacteria</taxon>
        <taxon>Bacillati</taxon>
        <taxon>Bacillota</taxon>
        <taxon>Clostridia</taxon>
        <taxon>Lachnospirales</taxon>
        <taxon>Lachnospiraceae</taxon>
        <taxon>Hungatella</taxon>
    </lineage>
</organism>
<sequence length="85" mass="9632">MISASLSSMYIHSLVVTIHGLCTVNSNIWFLLYPAPIIAKKGWDVYKKSVQIYVIMLHGNGEEDIIREGNKGIRKKDKILDERGD</sequence>
<gene>
    <name evidence="1" type="ORF">DWX41_19480</name>
</gene>
<dbReference type="AlphaFoldDB" id="A0A3E2WIR1"/>
<accession>A0A3E2WIR1</accession>
<evidence type="ECO:0000313" key="1">
    <source>
        <dbReference type="EMBL" id="RGC26272.1"/>
    </source>
</evidence>
<dbReference type="Proteomes" id="UP000261111">
    <property type="component" value="Unassembled WGS sequence"/>
</dbReference>
<dbReference type="EMBL" id="QVIA01000028">
    <property type="protein sequence ID" value="RGC26272.1"/>
    <property type="molecule type" value="Genomic_DNA"/>
</dbReference>
<protein>
    <submittedName>
        <fullName evidence="1">Uncharacterized protein</fullName>
    </submittedName>
</protein>